<dbReference type="Pfam" id="PF17038">
    <property type="entry name" value="CBP_BcsN"/>
    <property type="match status" value="1"/>
</dbReference>
<protein>
    <recommendedName>
        <fullName evidence="4">Cellulose biosynthesis protein BcsN</fullName>
    </recommendedName>
</protein>
<dbReference type="Proteomes" id="UP000759443">
    <property type="component" value="Unassembled WGS sequence"/>
</dbReference>
<evidence type="ECO:0000256" key="1">
    <source>
        <dbReference type="SAM" id="MobiDB-lite"/>
    </source>
</evidence>
<dbReference type="EMBL" id="JAGGJU010000002">
    <property type="protein sequence ID" value="MBP1849539.1"/>
    <property type="molecule type" value="Genomic_DNA"/>
</dbReference>
<keyword evidence="3" id="KW-1185">Reference proteome</keyword>
<proteinExistence type="predicted"/>
<feature type="compositionally biased region" description="Low complexity" evidence="1">
    <location>
        <begin position="223"/>
        <end position="235"/>
    </location>
</feature>
<feature type="region of interest" description="Disordered" evidence="1">
    <location>
        <begin position="217"/>
        <end position="266"/>
    </location>
</feature>
<comment type="caution">
    <text evidence="2">The sequence shown here is derived from an EMBL/GenBank/DDBJ whole genome shotgun (WGS) entry which is preliminary data.</text>
</comment>
<name>A0ABS4DV17_9HYPH</name>
<gene>
    <name evidence="2" type="ORF">J2Z17_000960</name>
</gene>
<organism evidence="2 3">
    <name type="scientific">Rhizobium halophytocola</name>
    <dbReference type="NCBI Taxonomy" id="735519"/>
    <lineage>
        <taxon>Bacteria</taxon>
        <taxon>Pseudomonadati</taxon>
        <taxon>Pseudomonadota</taxon>
        <taxon>Alphaproteobacteria</taxon>
        <taxon>Hyphomicrobiales</taxon>
        <taxon>Rhizobiaceae</taxon>
        <taxon>Rhizobium/Agrobacterium group</taxon>
        <taxon>Rhizobium</taxon>
    </lineage>
</organism>
<evidence type="ECO:0008006" key="4">
    <source>
        <dbReference type="Google" id="ProtNLM"/>
    </source>
</evidence>
<evidence type="ECO:0000313" key="2">
    <source>
        <dbReference type="EMBL" id="MBP1849539.1"/>
    </source>
</evidence>
<evidence type="ECO:0000313" key="3">
    <source>
        <dbReference type="Proteomes" id="UP000759443"/>
    </source>
</evidence>
<dbReference type="InterPro" id="IPR031482">
    <property type="entry name" value="CBP_BcsN"/>
</dbReference>
<sequence>MVGVVERQYSNGVDQTVSLATASSVPGDNYLKVRFVGGGGPDGAPTLGFQRFTETGMSREMARAAPGVAMRRASTFLQNAYGPFSYASGRSRGGDTCIYAWQQIRSRSGGIGRDLGMIQVRARLCDTDASERELLNVMYGFTITGSFGGKIWNPYGLPSAVDTSIGAVGKPVYPDAPKTVAISYGHRTPAPVRVRVVSAPKPRATAAKADAAVITGPRVPLPGSAGAPSAASAGGEDAGGQTPPQATVTVPSPACMGANAKTPACN</sequence>
<reference evidence="2 3" key="1">
    <citation type="submission" date="2021-03" db="EMBL/GenBank/DDBJ databases">
        <title>Genomic Encyclopedia of Type Strains, Phase IV (KMG-IV): sequencing the most valuable type-strain genomes for metagenomic binning, comparative biology and taxonomic classification.</title>
        <authorList>
            <person name="Goeker M."/>
        </authorList>
    </citation>
    <scope>NUCLEOTIDE SEQUENCE [LARGE SCALE GENOMIC DNA]</scope>
    <source>
        <strain evidence="2 3">DSM 21600</strain>
    </source>
</reference>
<accession>A0ABS4DV17</accession>